<proteinExistence type="predicted"/>
<dbReference type="Pfam" id="PF11306">
    <property type="entry name" value="DUF3108"/>
    <property type="match status" value="1"/>
</dbReference>
<evidence type="ECO:0000256" key="2">
    <source>
        <dbReference type="SAM" id="SignalP"/>
    </source>
</evidence>
<feature type="compositionally biased region" description="Basic and acidic residues" evidence="1">
    <location>
        <begin position="75"/>
        <end position="84"/>
    </location>
</feature>
<sequence length="236" mass="24943">MTRRGWTATLAALVLAGPAMAETGTFDLRLGPVPAGTLAYSAEERGGRYAASGAVRSGGLAGLFVDAAIDATARGRSEGNDYRPDSFSSTTSEDGDTETLTFRYANGVPQVSRDPAPSKPPKHAAPPEAQGGTVDPMTAAFAILRDRPADQACDLRIEMYDGRRRTDLRLVGGTATGDGGLSCRGEYRRVAGFSQKELAEKPVWPFSVTYAPAGAALRVTELAIPTSFGTLRMVRR</sequence>
<dbReference type="InterPro" id="IPR021457">
    <property type="entry name" value="DUF3108"/>
</dbReference>
<reference evidence="3" key="1">
    <citation type="submission" date="2020-09" db="EMBL/GenBank/DDBJ databases">
        <title>A novel bacterium of genus Mangrovicoccus, isolated from South China Sea.</title>
        <authorList>
            <person name="Huang H."/>
            <person name="Mo K."/>
            <person name="Hu Y."/>
        </authorList>
    </citation>
    <scope>NUCLEOTIDE SEQUENCE</scope>
    <source>
        <strain evidence="3">HB182678</strain>
    </source>
</reference>
<evidence type="ECO:0000313" key="4">
    <source>
        <dbReference type="Proteomes" id="UP000609121"/>
    </source>
</evidence>
<keyword evidence="2" id="KW-0732">Signal</keyword>
<comment type="caution">
    <text evidence="3">The sequence shown here is derived from an EMBL/GenBank/DDBJ whole genome shotgun (WGS) entry which is preliminary data.</text>
</comment>
<accession>A0A8J7CUS8</accession>
<dbReference type="RefSeq" id="WP_193180998.1">
    <property type="nucleotide sequence ID" value="NZ_JACVXA010000013.1"/>
</dbReference>
<feature type="signal peptide" evidence="2">
    <location>
        <begin position="1"/>
        <end position="21"/>
    </location>
</feature>
<dbReference type="AlphaFoldDB" id="A0A8J7CUS8"/>
<dbReference type="Proteomes" id="UP000609121">
    <property type="component" value="Unassembled WGS sequence"/>
</dbReference>
<protein>
    <submittedName>
        <fullName evidence="3">DUF3108 domain-containing protein</fullName>
    </submittedName>
</protein>
<evidence type="ECO:0000256" key="1">
    <source>
        <dbReference type="SAM" id="MobiDB-lite"/>
    </source>
</evidence>
<name>A0A8J7CUS8_9RHOB</name>
<feature type="chain" id="PRO_5035163095" evidence="2">
    <location>
        <begin position="22"/>
        <end position="236"/>
    </location>
</feature>
<feature type="region of interest" description="Disordered" evidence="1">
    <location>
        <begin position="75"/>
        <end position="134"/>
    </location>
</feature>
<evidence type="ECO:0000313" key="3">
    <source>
        <dbReference type="EMBL" id="MBE3637889.1"/>
    </source>
</evidence>
<organism evidence="3 4">
    <name type="scientific">Mangrovicoccus algicola</name>
    <dbReference type="NCBI Taxonomy" id="2771008"/>
    <lineage>
        <taxon>Bacteria</taxon>
        <taxon>Pseudomonadati</taxon>
        <taxon>Pseudomonadota</taxon>
        <taxon>Alphaproteobacteria</taxon>
        <taxon>Rhodobacterales</taxon>
        <taxon>Paracoccaceae</taxon>
        <taxon>Mangrovicoccus</taxon>
    </lineage>
</organism>
<dbReference type="EMBL" id="JACVXA010000013">
    <property type="protein sequence ID" value="MBE3637889.1"/>
    <property type="molecule type" value="Genomic_DNA"/>
</dbReference>
<keyword evidence="4" id="KW-1185">Reference proteome</keyword>
<gene>
    <name evidence="3" type="ORF">ICN82_06705</name>
</gene>